<dbReference type="SUPFAM" id="SSF52540">
    <property type="entry name" value="P-loop containing nucleoside triphosphate hydrolases"/>
    <property type="match status" value="1"/>
</dbReference>
<keyword evidence="3" id="KW-0805">Transcription regulation</keyword>
<dbReference type="Gene3D" id="1.10.8.60">
    <property type="match status" value="1"/>
</dbReference>
<evidence type="ECO:0000256" key="3">
    <source>
        <dbReference type="ARBA" id="ARBA00023015"/>
    </source>
</evidence>
<dbReference type="CDD" id="cd00009">
    <property type="entry name" value="AAA"/>
    <property type="match status" value="1"/>
</dbReference>
<dbReference type="PROSITE" id="PS50045">
    <property type="entry name" value="SIGMA54_INTERACT_4"/>
    <property type="match status" value="1"/>
</dbReference>
<evidence type="ECO:0000256" key="1">
    <source>
        <dbReference type="ARBA" id="ARBA00022741"/>
    </source>
</evidence>
<dbReference type="PROSITE" id="PS00688">
    <property type="entry name" value="SIGMA54_INTERACT_3"/>
    <property type="match status" value="1"/>
</dbReference>
<dbReference type="Pfam" id="PF25601">
    <property type="entry name" value="AAA_lid_14"/>
    <property type="match status" value="1"/>
</dbReference>
<feature type="region of interest" description="Disordered" evidence="5">
    <location>
        <begin position="1"/>
        <end position="34"/>
    </location>
</feature>
<dbReference type="SMART" id="SM00382">
    <property type="entry name" value="AAA"/>
    <property type="match status" value="1"/>
</dbReference>
<dbReference type="PANTHER" id="PTHR32071">
    <property type="entry name" value="TRANSCRIPTIONAL REGULATORY PROTEIN"/>
    <property type="match status" value="1"/>
</dbReference>
<dbReference type="InterPro" id="IPR003593">
    <property type="entry name" value="AAA+_ATPase"/>
</dbReference>
<comment type="caution">
    <text evidence="7">The sequence shown here is derived from an EMBL/GenBank/DDBJ whole genome shotgun (WGS) entry which is preliminary data.</text>
</comment>
<evidence type="ECO:0000256" key="4">
    <source>
        <dbReference type="ARBA" id="ARBA00023163"/>
    </source>
</evidence>
<dbReference type="GO" id="GO:0006355">
    <property type="term" value="P:regulation of DNA-templated transcription"/>
    <property type="evidence" value="ECO:0007669"/>
    <property type="project" value="InterPro"/>
</dbReference>
<dbReference type="EMBL" id="PVNL01000042">
    <property type="protein sequence ID" value="PRQ08396.1"/>
    <property type="molecule type" value="Genomic_DNA"/>
</dbReference>
<dbReference type="InterPro" id="IPR025662">
    <property type="entry name" value="Sigma_54_int_dom_ATP-bd_1"/>
</dbReference>
<dbReference type="AlphaFoldDB" id="A0A2S9YTH8"/>
<dbReference type="Gene3D" id="3.40.50.300">
    <property type="entry name" value="P-loop containing nucleotide triphosphate hydrolases"/>
    <property type="match status" value="1"/>
</dbReference>
<evidence type="ECO:0000313" key="8">
    <source>
        <dbReference type="Proteomes" id="UP000238823"/>
    </source>
</evidence>
<keyword evidence="4" id="KW-0804">Transcription</keyword>
<dbReference type="OrthoDB" id="9761705at2"/>
<dbReference type="InterPro" id="IPR002078">
    <property type="entry name" value="Sigma_54_int"/>
</dbReference>
<dbReference type="FunFam" id="3.40.50.300:FF:000006">
    <property type="entry name" value="DNA-binding transcriptional regulator NtrC"/>
    <property type="match status" value="1"/>
</dbReference>
<evidence type="ECO:0000259" key="6">
    <source>
        <dbReference type="PROSITE" id="PS50045"/>
    </source>
</evidence>
<dbReference type="GO" id="GO:0005524">
    <property type="term" value="F:ATP binding"/>
    <property type="evidence" value="ECO:0007669"/>
    <property type="project" value="UniProtKB-KW"/>
</dbReference>
<evidence type="ECO:0000256" key="5">
    <source>
        <dbReference type="SAM" id="MobiDB-lite"/>
    </source>
</evidence>
<proteinExistence type="predicted"/>
<feature type="domain" description="Sigma-54 factor interaction" evidence="6">
    <location>
        <begin position="164"/>
        <end position="402"/>
    </location>
</feature>
<name>A0A2S9YTH8_9BACT</name>
<protein>
    <submittedName>
        <fullName evidence="7">Nitrogen regulation protein NR(I)</fullName>
    </submittedName>
</protein>
<sequence length="547" mass="59681">MDFKPTARADFAFAPRNEHPMSDEATVPRPTTTEQRADVVPTLTIIAHPNPERVPSQLRINGTLQLSRSSPAFTQLSDGHPRPLGDRYLSRSPVIVKPEGDAIWVLPGERRIEVIADGQLLTEPVRYDAADIERGVILVLHGRVALLLHYGPSKSLPGIDTFGLEGCSEAIEQVRDDIRIVGDLDVPVLIRGESGTGKELIARAIHRESDRADRRYEALNMATLSAPLAASELFGHVRGAFTGADRHHTGCFVRCHEGTLFLDEIGETPIDTQAQLLRVLETHDVRPVGGSSAQTVDVRVIAATDANLEGAVDQDGFREALLQRLAGFRITVPPLRARRVDIGPLLYHFARAELESIGMTKLLEPTPEDQPWISAATVARLTSYHWPGNVRELRNVVRQLVIVGRYQTEMSLGSDLDALLRPRAEPLLEAGVPSPDIYETLESPRPSAGARHNYRPPSEVSEAQLLEVLRANDYRLAPTAKALNLSRTSLYALVEHSSQIRKAADIGAEEITAAVTAAGGKLTVAATALEVSAHALKLRMRALGLVS</sequence>
<keyword evidence="2" id="KW-0067">ATP-binding</keyword>
<gene>
    <name evidence="7" type="primary">glnG_1</name>
    <name evidence="7" type="ORF">ENSA7_20230</name>
</gene>
<dbReference type="InterPro" id="IPR058031">
    <property type="entry name" value="AAA_lid_NorR"/>
</dbReference>
<dbReference type="Pfam" id="PF00158">
    <property type="entry name" value="Sigma54_activat"/>
    <property type="match status" value="1"/>
</dbReference>
<keyword evidence="1" id="KW-0547">Nucleotide-binding</keyword>
<evidence type="ECO:0000256" key="2">
    <source>
        <dbReference type="ARBA" id="ARBA00022840"/>
    </source>
</evidence>
<dbReference type="Proteomes" id="UP000238823">
    <property type="component" value="Unassembled WGS sequence"/>
</dbReference>
<dbReference type="InterPro" id="IPR025944">
    <property type="entry name" value="Sigma_54_int_dom_CS"/>
</dbReference>
<dbReference type="PROSITE" id="PS00675">
    <property type="entry name" value="SIGMA54_INTERACT_1"/>
    <property type="match status" value="1"/>
</dbReference>
<evidence type="ECO:0000313" key="7">
    <source>
        <dbReference type="EMBL" id="PRQ08396.1"/>
    </source>
</evidence>
<reference evidence="7 8" key="1">
    <citation type="submission" date="2018-03" db="EMBL/GenBank/DDBJ databases">
        <title>Draft Genome Sequences of the Obligatory Marine Myxobacteria Enhygromyxa salina SWB007.</title>
        <authorList>
            <person name="Poehlein A."/>
            <person name="Moghaddam J.A."/>
            <person name="Harms H."/>
            <person name="Alanjari M."/>
            <person name="Koenig G.M."/>
            <person name="Daniel R."/>
            <person name="Schaeberle T.F."/>
        </authorList>
    </citation>
    <scope>NUCLEOTIDE SEQUENCE [LARGE SCALE GENOMIC DNA]</scope>
    <source>
        <strain evidence="7 8">SWB007</strain>
    </source>
</reference>
<accession>A0A2S9YTH8</accession>
<dbReference type="InterPro" id="IPR027417">
    <property type="entry name" value="P-loop_NTPase"/>
</dbReference>
<organism evidence="7 8">
    <name type="scientific">Enhygromyxa salina</name>
    <dbReference type="NCBI Taxonomy" id="215803"/>
    <lineage>
        <taxon>Bacteria</taxon>
        <taxon>Pseudomonadati</taxon>
        <taxon>Myxococcota</taxon>
        <taxon>Polyangia</taxon>
        <taxon>Nannocystales</taxon>
        <taxon>Nannocystaceae</taxon>
        <taxon>Enhygromyxa</taxon>
    </lineage>
</organism>